<proteinExistence type="predicted"/>
<name>A0A828YWW5_9LEPT</name>
<protein>
    <submittedName>
        <fullName evidence="1">Uncharacterized protein</fullName>
    </submittedName>
</protein>
<gene>
    <name evidence="1" type="ORF">LEP1GSC036_1694</name>
</gene>
<dbReference type="AlphaFoldDB" id="A0A828YWW5"/>
<dbReference type="EMBL" id="AFLV02000081">
    <property type="protein sequence ID" value="EKR62369.1"/>
    <property type="molecule type" value="Genomic_DNA"/>
</dbReference>
<accession>A0A828YWW5</accession>
<dbReference type="Proteomes" id="UP000001338">
    <property type="component" value="Unassembled WGS sequence"/>
</dbReference>
<organism evidence="1 2">
    <name type="scientific">Leptospira weilii str. 2006001853</name>
    <dbReference type="NCBI Taxonomy" id="1001589"/>
    <lineage>
        <taxon>Bacteria</taxon>
        <taxon>Pseudomonadati</taxon>
        <taxon>Spirochaetota</taxon>
        <taxon>Spirochaetia</taxon>
        <taxon>Leptospirales</taxon>
        <taxon>Leptospiraceae</taxon>
        <taxon>Leptospira</taxon>
    </lineage>
</organism>
<comment type="caution">
    <text evidence="1">The sequence shown here is derived from an EMBL/GenBank/DDBJ whole genome shotgun (WGS) entry which is preliminary data.</text>
</comment>
<reference evidence="1 2" key="1">
    <citation type="submission" date="2012-10" db="EMBL/GenBank/DDBJ databases">
        <authorList>
            <person name="Harkins D.M."/>
            <person name="Durkin A.S."/>
            <person name="Brinkac L.M."/>
            <person name="Haft D.H."/>
            <person name="Selengut J.D."/>
            <person name="Sanka R."/>
            <person name="DePew J."/>
            <person name="Purushe J."/>
            <person name="Whelen A.C."/>
            <person name="Vinetz J.M."/>
            <person name="Sutton G.G."/>
            <person name="Nierman W.C."/>
            <person name="Fouts D.E."/>
        </authorList>
    </citation>
    <scope>NUCLEOTIDE SEQUENCE [LARGE SCALE GENOMIC DNA]</scope>
    <source>
        <strain evidence="1 2">2006001853</strain>
    </source>
</reference>
<evidence type="ECO:0000313" key="1">
    <source>
        <dbReference type="EMBL" id="EKR62369.1"/>
    </source>
</evidence>
<sequence>MLGFGENRHDLKPEANSVLNGEVRSDVSIEQPIQFKIEYQISLNQL</sequence>
<evidence type="ECO:0000313" key="2">
    <source>
        <dbReference type="Proteomes" id="UP000001338"/>
    </source>
</evidence>